<dbReference type="GO" id="GO:0016020">
    <property type="term" value="C:membrane"/>
    <property type="evidence" value="ECO:0007669"/>
    <property type="project" value="UniProtKB-SubCell"/>
</dbReference>
<dbReference type="InterPro" id="IPR016985">
    <property type="entry name" value="UCP031890_Tim44-rel"/>
</dbReference>
<evidence type="ECO:0000256" key="1">
    <source>
        <dbReference type="ARBA" id="ARBA00004370"/>
    </source>
</evidence>
<comment type="similarity">
    <text evidence="2">Belongs to the Tim44 family.</text>
</comment>
<dbReference type="PIRSF" id="PIRSF031890">
    <property type="entry name" value="UCP031890_transporter_Tim44"/>
    <property type="match status" value="1"/>
</dbReference>
<gene>
    <name evidence="8" type="ORF">MUB46_10065</name>
</gene>
<evidence type="ECO:0000256" key="2">
    <source>
        <dbReference type="ARBA" id="ARBA00009597"/>
    </source>
</evidence>
<dbReference type="PANTHER" id="PTHR10721">
    <property type="entry name" value="MITOCHONDRIAL IMPORT INNER MEMBRANE TRANSLOCASE SUBUNIT TIM44"/>
    <property type="match status" value="1"/>
</dbReference>
<dbReference type="InterPro" id="IPR007379">
    <property type="entry name" value="Tim44-like_dom"/>
</dbReference>
<dbReference type="Pfam" id="PF04280">
    <property type="entry name" value="Tim44"/>
    <property type="match status" value="1"/>
</dbReference>
<name>A0AAW5QYJ1_9HYPH</name>
<dbReference type="EMBL" id="JALIDZ010000004">
    <property type="protein sequence ID" value="MCT8972202.1"/>
    <property type="molecule type" value="Genomic_DNA"/>
</dbReference>
<comment type="caution">
    <text evidence="8">The sequence shown here is derived from an EMBL/GenBank/DDBJ whole genome shotgun (WGS) entry which is preliminary data.</text>
</comment>
<evidence type="ECO:0000256" key="5">
    <source>
        <dbReference type="SAM" id="MobiDB-lite"/>
    </source>
</evidence>
<sequence>MNGIFDIYTILFLVLAVVIFLRLRSVLGRRTGNERQPYDPFSAPKESGSAASDKVVNLPPRAESGAPRANAANDDFGDIAPRGSDLAQGLSAIRQTDPAFDPKGFVDGARMAYEMIVTGFADGDRKMLKNLLSREVYDGFVGAIADRESRGETAMSNFVSIDKADITEAQLRGRTAHVTVRFVSQLITATRDKDGAVIQGDPNAVTEVTDIWTFARDLGSRDPNWKLVATESAD</sequence>
<dbReference type="InterPro" id="IPR032710">
    <property type="entry name" value="NTF2-like_dom_sf"/>
</dbReference>
<proteinExistence type="inferred from homology"/>
<dbReference type="InterPro" id="IPR039544">
    <property type="entry name" value="Tim44-like"/>
</dbReference>
<feature type="region of interest" description="Disordered" evidence="5">
    <location>
        <begin position="33"/>
        <end position="77"/>
    </location>
</feature>
<evidence type="ECO:0000313" key="9">
    <source>
        <dbReference type="Proteomes" id="UP001320898"/>
    </source>
</evidence>
<accession>A0AAW5QYJ1</accession>
<dbReference type="GO" id="GO:0030150">
    <property type="term" value="P:protein import into mitochondrial matrix"/>
    <property type="evidence" value="ECO:0007669"/>
    <property type="project" value="TreeGrafter"/>
</dbReference>
<keyword evidence="6" id="KW-0812">Transmembrane</keyword>
<dbReference type="AlphaFoldDB" id="A0AAW5QYJ1"/>
<evidence type="ECO:0000256" key="6">
    <source>
        <dbReference type="SAM" id="Phobius"/>
    </source>
</evidence>
<keyword evidence="6" id="KW-1133">Transmembrane helix</keyword>
<feature type="transmembrane region" description="Helical" evidence="6">
    <location>
        <begin position="6"/>
        <end position="23"/>
    </location>
</feature>
<feature type="domain" description="Tim44-like" evidence="7">
    <location>
        <begin position="86"/>
        <end position="232"/>
    </location>
</feature>
<dbReference type="PANTHER" id="PTHR10721:SF1">
    <property type="entry name" value="MITOCHONDRIAL IMPORT INNER MEMBRANE TRANSLOCASE SUBUNIT TIM44"/>
    <property type="match status" value="1"/>
</dbReference>
<dbReference type="SUPFAM" id="SSF54427">
    <property type="entry name" value="NTF2-like"/>
    <property type="match status" value="1"/>
</dbReference>
<dbReference type="Proteomes" id="UP001320898">
    <property type="component" value="Unassembled WGS sequence"/>
</dbReference>
<dbReference type="Gene3D" id="3.10.450.240">
    <property type="match status" value="1"/>
</dbReference>
<comment type="subcellular location">
    <subcellularLocation>
        <location evidence="1">Membrane</location>
    </subcellularLocation>
</comment>
<dbReference type="NCBIfam" id="NF033779">
    <property type="entry name" value="Tim44_TimA_adap"/>
    <property type="match status" value="1"/>
</dbReference>
<keyword evidence="9" id="KW-1185">Reference proteome</keyword>
<dbReference type="GO" id="GO:0051087">
    <property type="term" value="F:protein-folding chaperone binding"/>
    <property type="evidence" value="ECO:0007669"/>
    <property type="project" value="TreeGrafter"/>
</dbReference>
<keyword evidence="4 6" id="KW-0472">Membrane</keyword>
<keyword evidence="3" id="KW-0809">Transit peptide</keyword>
<protein>
    <submittedName>
        <fullName evidence="8">Tim44/TimA family putative adaptor protein</fullName>
    </submittedName>
</protein>
<evidence type="ECO:0000256" key="3">
    <source>
        <dbReference type="ARBA" id="ARBA00022946"/>
    </source>
</evidence>
<reference evidence="8 9" key="1">
    <citation type="submission" date="2022-04" db="EMBL/GenBank/DDBJ databases">
        <authorList>
            <person name="Ye Y.-Q."/>
            <person name="Du Z.-J."/>
        </authorList>
    </citation>
    <scope>NUCLEOTIDE SEQUENCE [LARGE SCALE GENOMIC DNA]</scope>
    <source>
        <strain evidence="8 9">A6E488</strain>
    </source>
</reference>
<dbReference type="RefSeq" id="WP_261615773.1">
    <property type="nucleotide sequence ID" value="NZ_JALIDZ010000004.1"/>
</dbReference>
<dbReference type="SMART" id="SM00978">
    <property type="entry name" value="Tim44"/>
    <property type="match status" value="1"/>
</dbReference>
<evidence type="ECO:0000259" key="7">
    <source>
        <dbReference type="SMART" id="SM00978"/>
    </source>
</evidence>
<organism evidence="8 9">
    <name type="scientific">Microbaculum marinisediminis</name>
    <dbReference type="NCBI Taxonomy" id="2931392"/>
    <lineage>
        <taxon>Bacteria</taxon>
        <taxon>Pseudomonadati</taxon>
        <taxon>Pseudomonadota</taxon>
        <taxon>Alphaproteobacteria</taxon>
        <taxon>Hyphomicrobiales</taxon>
        <taxon>Tepidamorphaceae</taxon>
        <taxon>Microbaculum</taxon>
    </lineage>
</organism>
<evidence type="ECO:0000256" key="4">
    <source>
        <dbReference type="ARBA" id="ARBA00023136"/>
    </source>
</evidence>
<evidence type="ECO:0000313" key="8">
    <source>
        <dbReference type="EMBL" id="MCT8972202.1"/>
    </source>
</evidence>